<dbReference type="InterPro" id="IPR011814">
    <property type="entry name" value="BioC"/>
</dbReference>
<comment type="catalytic activity">
    <reaction evidence="1 8">
        <text>malonyl-[ACP] + S-adenosyl-L-methionine = malonyl-[ACP] methyl ester + S-adenosyl-L-homocysteine</text>
        <dbReference type="Rhea" id="RHEA:17105"/>
        <dbReference type="Rhea" id="RHEA-COMP:9623"/>
        <dbReference type="Rhea" id="RHEA-COMP:9954"/>
        <dbReference type="ChEBI" id="CHEBI:57856"/>
        <dbReference type="ChEBI" id="CHEBI:59789"/>
        <dbReference type="ChEBI" id="CHEBI:78449"/>
        <dbReference type="ChEBI" id="CHEBI:78845"/>
        <dbReference type="EC" id="2.1.1.197"/>
    </reaction>
</comment>
<evidence type="ECO:0000256" key="4">
    <source>
        <dbReference type="ARBA" id="ARBA00022603"/>
    </source>
</evidence>
<dbReference type="GO" id="GO:0009102">
    <property type="term" value="P:biotin biosynthetic process"/>
    <property type="evidence" value="ECO:0007669"/>
    <property type="project" value="UniProtKB-UniRule"/>
</dbReference>
<comment type="similarity">
    <text evidence="8">Belongs to the methyltransferase superfamily.</text>
</comment>
<dbReference type="GO" id="GO:0102130">
    <property type="term" value="F:malonyl-CoA methyltransferase activity"/>
    <property type="evidence" value="ECO:0007669"/>
    <property type="project" value="UniProtKB-EC"/>
</dbReference>
<dbReference type="CDD" id="cd02440">
    <property type="entry name" value="AdoMet_MTases"/>
    <property type="match status" value="1"/>
</dbReference>
<dbReference type="AlphaFoldDB" id="A0A418YG27"/>
<comment type="function">
    <text evidence="8">Converts the free carboxyl group of a malonyl-thioester to its methyl ester by transfer of a methyl group from S-adenosyl-L-methionine (SAM). It allows to synthesize pimeloyl-ACP via the fatty acid synthetic pathway.</text>
</comment>
<dbReference type="PANTHER" id="PTHR13090">
    <property type="entry name" value="ARGININE-HYDROXYLASE NDUFAF5, MITOCHONDRIAL"/>
    <property type="match status" value="1"/>
</dbReference>
<dbReference type="GO" id="GO:0032259">
    <property type="term" value="P:methylation"/>
    <property type="evidence" value="ECO:0007669"/>
    <property type="project" value="UniProtKB-KW"/>
</dbReference>
<dbReference type="EC" id="2.1.1.197" evidence="3 8"/>
<evidence type="ECO:0000256" key="8">
    <source>
        <dbReference type="HAMAP-Rule" id="MF_00835"/>
    </source>
</evidence>
<comment type="pathway">
    <text evidence="2 8">Cofactor biosynthesis; biotin biosynthesis.</text>
</comment>
<evidence type="ECO:0000256" key="1">
    <source>
        <dbReference type="ARBA" id="ARBA00000852"/>
    </source>
</evidence>
<evidence type="ECO:0000313" key="11">
    <source>
        <dbReference type="Proteomes" id="UP000283255"/>
    </source>
</evidence>
<comment type="caution">
    <text evidence="10">The sequence shown here is derived from an EMBL/GenBank/DDBJ whole genome shotgun (WGS) entry which is preliminary data.</text>
</comment>
<dbReference type="InterPro" id="IPR029063">
    <property type="entry name" value="SAM-dependent_MTases_sf"/>
</dbReference>
<dbReference type="InterPro" id="IPR050602">
    <property type="entry name" value="Malonyl-ACP_OMT"/>
</dbReference>
<keyword evidence="6 8" id="KW-0949">S-adenosyl-L-methionine</keyword>
<dbReference type="SUPFAM" id="SSF53335">
    <property type="entry name" value="S-adenosyl-L-methionine-dependent methyltransferases"/>
    <property type="match status" value="1"/>
</dbReference>
<evidence type="ECO:0000256" key="6">
    <source>
        <dbReference type="ARBA" id="ARBA00022691"/>
    </source>
</evidence>
<evidence type="ECO:0000256" key="7">
    <source>
        <dbReference type="ARBA" id="ARBA00022756"/>
    </source>
</evidence>
<dbReference type="Proteomes" id="UP000283255">
    <property type="component" value="Unassembled WGS sequence"/>
</dbReference>
<feature type="domain" description="Methyltransferase type 11" evidence="9">
    <location>
        <begin position="48"/>
        <end position="140"/>
    </location>
</feature>
<dbReference type="RefSeq" id="WP_119910266.1">
    <property type="nucleotide sequence ID" value="NZ_QZCH01000008.1"/>
</dbReference>
<dbReference type="Pfam" id="PF08241">
    <property type="entry name" value="Methyltransf_11"/>
    <property type="match status" value="1"/>
</dbReference>
<keyword evidence="4 8" id="KW-0489">Methyltransferase</keyword>
<protein>
    <recommendedName>
        <fullName evidence="3 8">Malonyl-[acyl-carrier protein] O-methyltransferase</fullName>
        <shortName evidence="8">Malonyl-ACP O-methyltransferase</shortName>
        <ecNumber evidence="3 8">2.1.1.197</ecNumber>
    </recommendedName>
    <alternativeName>
        <fullName evidence="8">Biotin synthesis protein BioC</fullName>
    </alternativeName>
</protein>
<gene>
    <name evidence="8 10" type="primary">bioC</name>
    <name evidence="10" type="ORF">D1Z90_08155</name>
</gene>
<dbReference type="OrthoDB" id="9760689at2"/>
<sequence>MSSKLAIAHAFSKAAHSYDSMSGLQRETGQHLLSKVAKHANKQHEVGLDLGCGTGFFATDLSQHCQQLIGLDLALGMLQYAKTQRPTVRHWLQGDAEHLPLANNSLDWVFSSLALQWCDDLSVALAEVHRVLKPGGKLFFSTLAGKSLWQLQHAWRQVDDLQHVNEFKTEAELARICQNSPFMSVTSQVREQVVQYRHPFQLLKELKGIGANHVLGNKPSGLAGKGKFNALHLAYQEFNQDGHYPASYFVFYGELQK</sequence>
<dbReference type="EMBL" id="QZCH01000008">
    <property type="protein sequence ID" value="RJG48456.1"/>
    <property type="molecule type" value="Genomic_DNA"/>
</dbReference>
<keyword evidence="7 8" id="KW-0093">Biotin biosynthesis</keyword>
<evidence type="ECO:0000256" key="3">
    <source>
        <dbReference type="ARBA" id="ARBA00012327"/>
    </source>
</evidence>
<dbReference type="NCBIfam" id="TIGR02072">
    <property type="entry name" value="BioC"/>
    <property type="match status" value="1"/>
</dbReference>
<evidence type="ECO:0000256" key="5">
    <source>
        <dbReference type="ARBA" id="ARBA00022679"/>
    </source>
</evidence>
<keyword evidence="5 8" id="KW-0808">Transferase</keyword>
<reference evidence="10 11" key="1">
    <citation type="submission" date="2018-09" db="EMBL/GenBank/DDBJ databases">
        <authorList>
            <person name="Wang F."/>
        </authorList>
    </citation>
    <scope>NUCLEOTIDE SEQUENCE [LARGE SCALE GENOMIC DNA]</scope>
    <source>
        <strain evidence="10 11">PLHSC7-2</strain>
    </source>
</reference>
<dbReference type="GO" id="GO:0010340">
    <property type="term" value="F:carboxyl-O-methyltransferase activity"/>
    <property type="evidence" value="ECO:0007669"/>
    <property type="project" value="UniProtKB-UniRule"/>
</dbReference>
<reference evidence="10 11" key="2">
    <citation type="submission" date="2019-01" db="EMBL/GenBank/DDBJ databases">
        <title>Motilimonas pumilus sp. nov., isolated from the gut of sea cucumber (Apostichopus japonicus).</title>
        <authorList>
            <person name="Wang F.-Q."/>
            <person name="Ren L.-H."/>
            <person name="Lin Y.-W."/>
            <person name="Sun G.-H."/>
            <person name="Du Z.-J."/>
            <person name="Zhao J.-X."/>
            <person name="Liu X.-J."/>
            <person name="Liu L.-J."/>
        </authorList>
    </citation>
    <scope>NUCLEOTIDE SEQUENCE [LARGE SCALE GENOMIC DNA]</scope>
    <source>
        <strain evidence="10 11">PLHSC7-2</strain>
    </source>
</reference>
<dbReference type="UniPathway" id="UPA00078"/>
<proteinExistence type="inferred from homology"/>
<dbReference type="HAMAP" id="MF_00835">
    <property type="entry name" value="BioC"/>
    <property type="match status" value="1"/>
</dbReference>
<evidence type="ECO:0000256" key="2">
    <source>
        <dbReference type="ARBA" id="ARBA00004746"/>
    </source>
</evidence>
<evidence type="ECO:0000259" key="9">
    <source>
        <dbReference type="Pfam" id="PF08241"/>
    </source>
</evidence>
<dbReference type="PANTHER" id="PTHR13090:SF1">
    <property type="entry name" value="ARGININE-HYDROXYLASE NDUFAF5, MITOCHONDRIAL"/>
    <property type="match status" value="1"/>
</dbReference>
<name>A0A418YG27_9GAMM</name>
<dbReference type="GO" id="GO:0008757">
    <property type="term" value="F:S-adenosylmethionine-dependent methyltransferase activity"/>
    <property type="evidence" value="ECO:0007669"/>
    <property type="project" value="InterPro"/>
</dbReference>
<organism evidence="10 11">
    <name type="scientific">Motilimonas pumila</name>
    <dbReference type="NCBI Taxonomy" id="2303987"/>
    <lineage>
        <taxon>Bacteria</taxon>
        <taxon>Pseudomonadati</taxon>
        <taxon>Pseudomonadota</taxon>
        <taxon>Gammaproteobacteria</taxon>
        <taxon>Alteromonadales</taxon>
        <taxon>Alteromonadales genera incertae sedis</taxon>
        <taxon>Motilimonas</taxon>
    </lineage>
</organism>
<dbReference type="Gene3D" id="3.40.50.150">
    <property type="entry name" value="Vaccinia Virus protein VP39"/>
    <property type="match status" value="1"/>
</dbReference>
<accession>A0A418YG27</accession>
<dbReference type="InterPro" id="IPR013216">
    <property type="entry name" value="Methyltransf_11"/>
</dbReference>
<evidence type="ECO:0000313" key="10">
    <source>
        <dbReference type="EMBL" id="RJG48456.1"/>
    </source>
</evidence>
<keyword evidence="11" id="KW-1185">Reference proteome</keyword>